<reference evidence="1" key="1">
    <citation type="submission" date="2018-05" db="EMBL/GenBank/DDBJ databases">
        <authorList>
            <person name="Lanie J.A."/>
            <person name="Ng W.-L."/>
            <person name="Kazmierczak K.M."/>
            <person name="Andrzejewski T.M."/>
            <person name="Davidsen T.M."/>
            <person name="Wayne K.J."/>
            <person name="Tettelin H."/>
            <person name="Glass J.I."/>
            <person name="Rusch D."/>
            <person name="Podicherti R."/>
            <person name="Tsui H.-C.T."/>
            <person name="Winkler M.E."/>
        </authorList>
    </citation>
    <scope>NUCLEOTIDE SEQUENCE</scope>
</reference>
<sequence>MKEYREKVLTSRSDRSTILKGRVIIPYVLKIKEKIDRSVPDS</sequence>
<dbReference type="AlphaFoldDB" id="A0A382WS71"/>
<name>A0A382WS71_9ZZZZ</name>
<evidence type="ECO:0000313" key="1">
    <source>
        <dbReference type="EMBL" id="SVD61245.1"/>
    </source>
</evidence>
<dbReference type="EMBL" id="UINC01161832">
    <property type="protein sequence ID" value="SVD61245.1"/>
    <property type="molecule type" value="Genomic_DNA"/>
</dbReference>
<gene>
    <name evidence="1" type="ORF">METZ01_LOCUS414099</name>
</gene>
<organism evidence="1">
    <name type="scientific">marine metagenome</name>
    <dbReference type="NCBI Taxonomy" id="408172"/>
    <lineage>
        <taxon>unclassified sequences</taxon>
        <taxon>metagenomes</taxon>
        <taxon>ecological metagenomes</taxon>
    </lineage>
</organism>
<protein>
    <submittedName>
        <fullName evidence="1">Uncharacterized protein</fullName>
    </submittedName>
</protein>
<accession>A0A382WS71</accession>
<proteinExistence type="predicted"/>